<accession>B8CEC7</accession>
<keyword evidence="1" id="KW-0843">Virulence</keyword>
<dbReference type="RefSeq" id="XP_002294412.1">
    <property type="nucleotide sequence ID" value="XM_002294376.1"/>
</dbReference>
<dbReference type="PaxDb" id="35128-Thaps19598"/>
<evidence type="ECO:0000313" key="6">
    <source>
        <dbReference type="Proteomes" id="UP000001449"/>
    </source>
</evidence>
<dbReference type="PROSITE" id="PS50240">
    <property type="entry name" value="TRYPSIN_DOM"/>
    <property type="match status" value="1"/>
</dbReference>
<dbReference type="GeneID" id="7453082"/>
<dbReference type="InterPro" id="IPR001254">
    <property type="entry name" value="Trypsin_dom"/>
</dbReference>
<dbReference type="Pfam" id="PF00089">
    <property type="entry name" value="Trypsin"/>
    <property type="match status" value="1"/>
</dbReference>
<keyword evidence="6" id="KW-1185">Reference proteome</keyword>
<dbReference type="PANTHER" id="PTHR24276">
    <property type="entry name" value="POLYSERASE-RELATED"/>
    <property type="match status" value="1"/>
</dbReference>
<name>B8CEC7_THAPS</name>
<reference evidence="5 6" key="2">
    <citation type="journal article" date="2008" name="Nature">
        <title>The Phaeodactylum genome reveals the evolutionary history of diatom genomes.</title>
        <authorList>
            <person name="Bowler C."/>
            <person name="Allen A.E."/>
            <person name="Badger J.H."/>
            <person name="Grimwood J."/>
            <person name="Jabbari K."/>
            <person name="Kuo A."/>
            <person name="Maheswari U."/>
            <person name="Martens C."/>
            <person name="Maumus F."/>
            <person name="Otillar R.P."/>
            <person name="Rayko E."/>
            <person name="Salamov A."/>
            <person name="Vandepoele K."/>
            <person name="Beszteri B."/>
            <person name="Gruber A."/>
            <person name="Heijde M."/>
            <person name="Katinka M."/>
            <person name="Mock T."/>
            <person name="Valentin K."/>
            <person name="Verret F."/>
            <person name="Berges J.A."/>
            <person name="Brownlee C."/>
            <person name="Cadoret J.P."/>
            <person name="Chiovitti A."/>
            <person name="Choi C.J."/>
            <person name="Coesel S."/>
            <person name="De Martino A."/>
            <person name="Detter J.C."/>
            <person name="Durkin C."/>
            <person name="Falciatore A."/>
            <person name="Fournet J."/>
            <person name="Haruta M."/>
            <person name="Huysman M.J."/>
            <person name="Jenkins B.D."/>
            <person name="Jiroutova K."/>
            <person name="Jorgensen R.E."/>
            <person name="Joubert Y."/>
            <person name="Kaplan A."/>
            <person name="Kroger N."/>
            <person name="Kroth P.G."/>
            <person name="La Roche J."/>
            <person name="Lindquist E."/>
            <person name="Lommer M."/>
            <person name="Martin-Jezequel V."/>
            <person name="Lopez P.J."/>
            <person name="Lucas S."/>
            <person name="Mangogna M."/>
            <person name="McGinnis K."/>
            <person name="Medlin L.K."/>
            <person name="Montsant A."/>
            <person name="Oudot-Le Secq M.P."/>
            <person name="Napoli C."/>
            <person name="Obornik M."/>
            <person name="Parker M.S."/>
            <person name="Petit J.L."/>
            <person name="Porcel B.M."/>
            <person name="Poulsen N."/>
            <person name="Robison M."/>
            <person name="Rychlewski L."/>
            <person name="Rynearson T.A."/>
            <person name="Schmutz J."/>
            <person name="Shapiro H."/>
            <person name="Siaut M."/>
            <person name="Stanley M."/>
            <person name="Sussman M.R."/>
            <person name="Taylor A.R."/>
            <person name="Vardi A."/>
            <person name="von Dassow P."/>
            <person name="Vyverman W."/>
            <person name="Willis A."/>
            <person name="Wyrwicz L.S."/>
            <person name="Rokhsar D.S."/>
            <person name="Weissenbach J."/>
            <person name="Armbrust E.V."/>
            <person name="Green B.R."/>
            <person name="Van de Peer Y."/>
            <person name="Grigoriev I.V."/>
        </authorList>
    </citation>
    <scope>NUCLEOTIDE SEQUENCE [LARGE SCALE GENOMIC DNA]</scope>
    <source>
        <strain evidence="5 6">CCMP1335</strain>
    </source>
</reference>
<dbReference type="InterPro" id="IPR043504">
    <property type="entry name" value="Peptidase_S1_PA_chymotrypsin"/>
</dbReference>
<dbReference type="GO" id="GO:0004252">
    <property type="term" value="F:serine-type endopeptidase activity"/>
    <property type="evidence" value="ECO:0007669"/>
    <property type="project" value="InterPro"/>
</dbReference>
<keyword evidence="2" id="KW-1015">Disulfide bond</keyword>
<dbReference type="HOGENOM" id="CLU_006842_13_2_1"/>
<evidence type="ECO:0000256" key="2">
    <source>
        <dbReference type="ARBA" id="ARBA00023157"/>
    </source>
</evidence>
<feature type="non-terminal residue" evidence="5">
    <location>
        <position position="1"/>
    </location>
</feature>
<proteinExistence type="predicted"/>
<dbReference type="EMBL" id="CM000651">
    <property type="protein sequence ID" value="EED88246.1"/>
    <property type="molecule type" value="Genomic_DNA"/>
</dbReference>
<dbReference type="InterPro" id="IPR050430">
    <property type="entry name" value="Peptidase_S1"/>
</dbReference>
<dbReference type="STRING" id="35128.B8CEC7"/>
<reference evidence="5 6" key="1">
    <citation type="journal article" date="2004" name="Science">
        <title>The genome of the diatom Thalassiosira pseudonana: ecology, evolution, and metabolism.</title>
        <authorList>
            <person name="Armbrust E.V."/>
            <person name="Berges J.A."/>
            <person name="Bowler C."/>
            <person name="Green B.R."/>
            <person name="Martinez D."/>
            <person name="Putnam N.H."/>
            <person name="Zhou S."/>
            <person name="Allen A.E."/>
            <person name="Apt K.E."/>
            <person name="Bechner M."/>
            <person name="Brzezinski M.A."/>
            <person name="Chaal B.K."/>
            <person name="Chiovitti A."/>
            <person name="Davis A.K."/>
            <person name="Demarest M.S."/>
            <person name="Detter J.C."/>
            <person name="Glavina T."/>
            <person name="Goodstein D."/>
            <person name="Hadi M.Z."/>
            <person name="Hellsten U."/>
            <person name="Hildebrand M."/>
            <person name="Jenkins B.D."/>
            <person name="Jurka J."/>
            <person name="Kapitonov V.V."/>
            <person name="Kroger N."/>
            <person name="Lau W.W."/>
            <person name="Lane T.W."/>
            <person name="Larimer F.W."/>
            <person name="Lippmeier J.C."/>
            <person name="Lucas S."/>
            <person name="Medina M."/>
            <person name="Montsant A."/>
            <person name="Obornik M."/>
            <person name="Parker M.S."/>
            <person name="Palenik B."/>
            <person name="Pazour G.J."/>
            <person name="Richardson P.M."/>
            <person name="Rynearson T.A."/>
            <person name="Saito M.A."/>
            <person name="Schwartz D.C."/>
            <person name="Thamatrakoln K."/>
            <person name="Valentin K."/>
            <person name="Vardi A."/>
            <person name="Wilkerson F.P."/>
            <person name="Rokhsar D.S."/>
        </authorList>
    </citation>
    <scope>NUCLEOTIDE SEQUENCE [LARGE SCALE GENOMIC DNA]</scope>
    <source>
        <strain evidence="5 6">CCMP1335</strain>
    </source>
</reference>
<dbReference type="PANTHER" id="PTHR24276:SF98">
    <property type="entry name" value="FI18310P1-RELATED"/>
    <property type="match status" value="1"/>
</dbReference>
<evidence type="ECO:0000259" key="4">
    <source>
        <dbReference type="PROSITE" id="PS50240"/>
    </source>
</evidence>
<dbReference type="eggNOG" id="KOG3627">
    <property type="taxonomic scope" value="Eukaryota"/>
</dbReference>
<dbReference type="Proteomes" id="UP000001449">
    <property type="component" value="Chromosome 17"/>
</dbReference>
<dbReference type="GO" id="GO:0006508">
    <property type="term" value="P:proteolysis"/>
    <property type="evidence" value="ECO:0007669"/>
    <property type="project" value="InterPro"/>
</dbReference>
<protein>
    <recommendedName>
        <fullName evidence="4">Peptidase S1 domain-containing protein</fullName>
    </recommendedName>
</protein>
<evidence type="ECO:0000313" key="5">
    <source>
        <dbReference type="EMBL" id="EED88246.1"/>
    </source>
</evidence>
<dbReference type="SUPFAM" id="SSF50494">
    <property type="entry name" value="Trypsin-like serine proteases"/>
    <property type="match status" value="1"/>
</dbReference>
<evidence type="ECO:0000256" key="1">
    <source>
        <dbReference type="ARBA" id="ARBA00023026"/>
    </source>
</evidence>
<sequence>VLGYGRTSFPHGPTSHSLQKADVHYISNKQCNAKYLKAPPNTVSSKMHNEIITEMMMCAVDTEEKQDACSGDSGGPLLAQLPITTNNGNDERIWSQVGIVSWGLGCALQYPGVYSRVAHETDWIERTI</sequence>
<dbReference type="InParanoid" id="B8CEC7"/>
<dbReference type="PROSITE" id="PS00135">
    <property type="entry name" value="TRYPSIN_SER"/>
    <property type="match status" value="1"/>
</dbReference>
<dbReference type="KEGG" id="tps:THAPSDRAFT_19598"/>
<dbReference type="AlphaFoldDB" id="B8CEC7"/>
<dbReference type="Gene3D" id="2.40.10.10">
    <property type="entry name" value="Trypsin-like serine proteases"/>
    <property type="match status" value="1"/>
</dbReference>
<dbReference type="FunFam" id="2.40.10.10:FF:000002">
    <property type="entry name" value="Transmembrane protease serine"/>
    <property type="match status" value="1"/>
</dbReference>
<organism evidence="5 6">
    <name type="scientific">Thalassiosira pseudonana</name>
    <name type="common">Marine diatom</name>
    <name type="synonym">Cyclotella nana</name>
    <dbReference type="NCBI Taxonomy" id="35128"/>
    <lineage>
        <taxon>Eukaryota</taxon>
        <taxon>Sar</taxon>
        <taxon>Stramenopiles</taxon>
        <taxon>Ochrophyta</taxon>
        <taxon>Bacillariophyta</taxon>
        <taxon>Coscinodiscophyceae</taxon>
        <taxon>Thalassiosirophycidae</taxon>
        <taxon>Thalassiosirales</taxon>
        <taxon>Thalassiosiraceae</taxon>
        <taxon>Thalassiosira</taxon>
    </lineage>
</organism>
<dbReference type="OMA" id="GNDERIW"/>
<dbReference type="SMART" id="SM00020">
    <property type="entry name" value="Tryp_SPc"/>
    <property type="match status" value="1"/>
</dbReference>
<evidence type="ECO:0000256" key="3">
    <source>
        <dbReference type="ARBA" id="ARBA00023180"/>
    </source>
</evidence>
<dbReference type="InterPro" id="IPR033116">
    <property type="entry name" value="TRYPSIN_SER"/>
</dbReference>
<feature type="non-terminal residue" evidence="5">
    <location>
        <position position="128"/>
    </location>
</feature>
<gene>
    <name evidence="5" type="ORF">THAPSDRAFT_19598</name>
</gene>
<keyword evidence="3" id="KW-0325">Glycoprotein</keyword>
<feature type="domain" description="Peptidase S1" evidence="4">
    <location>
        <begin position="1"/>
        <end position="128"/>
    </location>
</feature>
<dbReference type="InterPro" id="IPR009003">
    <property type="entry name" value="Peptidase_S1_PA"/>
</dbReference>